<dbReference type="AlphaFoldDB" id="A0A226ENB1"/>
<proteinExistence type="inferred from homology"/>
<dbReference type="OrthoDB" id="4937502at2759"/>
<dbReference type="SUPFAM" id="SSF81296">
    <property type="entry name" value="E set domains"/>
    <property type="match status" value="1"/>
</dbReference>
<keyword evidence="4" id="KW-0732">Signal</keyword>
<dbReference type="InterPro" id="IPR003172">
    <property type="entry name" value="ML_dom"/>
</dbReference>
<dbReference type="EMBL" id="LNIX01000003">
    <property type="protein sequence ID" value="OXA58494.1"/>
    <property type="molecule type" value="Genomic_DNA"/>
</dbReference>
<dbReference type="Gene3D" id="2.60.40.770">
    <property type="match status" value="1"/>
</dbReference>
<evidence type="ECO:0000256" key="3">
    <source>
        <dbReference type="ARBA" id="ARBA00022525"/>
    </source>
</evidence>
<keyword evidence="3" id="KW-0964">Secreted</keyword>
<reference evidence="6 7" key="1">
    <citation type="submission" date="2015-12" db="EMBL/GenBank/DDBJ databases">
        <title>The genome of Folsomia candida.</title>
        <authorList>
            <person name="Faddeeva A."/>
            <person name="Derks M.F."/>
            <person name="Anvar Y."/>
            <person name="Smit S."/>
            <person name="Van Straalen N."/>
            <person name="Roelofs D."/>
        </authorList>
    </citation>
    <scope>NUCLEOTIDE SEQUENCE [LARGE SCALE GENOMIC DNA]</scope>
    <source>
        <strain evidence="6 7">VU population</strain>
        <tissue evidence="6">Whole body</tissue>
    </source>
</reference>
<feature type="domain" description="MD-2-related lipid-recognition" evidence="5">
    <location>
        <begin position="47"/>
        <end position="168"/>
    </location>
</feature>
<name>A0A226ENB1_FOLCA</name>
<feature type="chain" id="PRO_5013189163" evidence="4">
    <location>
        <begin position="24"/>
        <end position="171"/>
    </location>
</feature>
<dbReference type="OMA" id="QNLFCWE"/>
<dbReference type="InterPro" id="IPR014756">
    <property type="entry name" value="Ig_E-set"/>
</dbReference>
<gene>
    <name evidence="6" type="ORF">Fcan01_08399</name>
</gene>
<evidence type="ECO:0000313" key="6">
    <source>
        <dbReference type="EMBL" id="OXA58494.1"/>
    </source>
</evidence>
<dbReference type="GO" id="GO:0015918">
    <property type="term" value="P:sterol transport"/>
    <property type="evidence" value="ECO:0007669"/>
    <property type="project" value="InterPro"/>
</dbReference>
<dbReference type="FunFam" id="2.60.40.770:FF:000001">
    <property type="entry name" value="NPC intracellular cholesterol transporter 2"/>
    <property type="match status" value="1"/>
</dbReference>
<accession>A0A226ENB1</accession>
<dbReference type="PANTHER" id="PTHR11306">
    <property type="entry name" value="NIEMANN PICK TYPE C2 PROTEIN NPC2-RELATED"/>
    <property type="match status" value="1"/>
</dbReference>
<dbReference type="STRING" id="158441.A0A226ENB1"/>
<comment type="similarity">
    <text evidence="2">Belongs to the NPC2 family.</text>
</comment>
<evidence type="ECO:0000313" key="7">
    <source>
        <dbReference type="Proteomes" id="UP000198287"/>
    </source>
</evidence>
<dbReference type="Pfam" id="PF02221">
    <property type="entry name" value="E1_DerP2_DerF2"/>
    <property type="match status" value="1"/>
</dbReference>
<sequence>MNKSTCILAAAALLATFAPCSESKPRYHGPYIVNRWYLMQEFSETPHTDCGSVASIQNVEVIPCDSDVCNLKTGTNVTININFTPKADIAKLTAVVHGVVAGVPMPFHFPQVNACQNSNITCPLQSGQGYSYSVKLPVLGSYPKIKVVVKWELKDATGKDVVCVEIPARLV</sequence>
<dbReference type="InterPro" id="IPR039670">
    <property type="entry name" value="NPC2-like"/>
</dbReference>
<evidence type="ECO:0000259" key="5">
    <source>
        <dbReference type="SMART" id="SM00737"/>
    </source>
</evidence>
<dbReference type="SMART" id="SM00737">
    <property type="entry name" value="ML"/>
    <property type="match status" value="1"/>
</dbReference>
<comment type="caution">
    <text evidence="6">The sequence shown here is derived from an EMBL/GenBank/DDBJ whole genome shotgun (WGS) entry which is preliminary data.</text>
</comment>
<evidence type="ECO:0000256" key="1">
    <source>
        <dbReference type="ARBA" id="ARBA00004613"/>
    </source>
</evidence>
<feature type="signal peptide" evidence="4">
    <location>
        <begin position="1"/>
        <end position="23"/>
    </location>
</feature>
<protein>
    <submittedName>
        <fullName evidence="6">Protein NPC2</fullName>
    </submittedName>
</protein>
<dbReference type="PANTHER" id="PTHR11306:SF68">
    <property type="entry name" value="NPC INTRACELLULAR CHOLESTEROL TRANSPORTER 2"/>
    <property type="match status" value="1"/>
</dbReference>
<evidence type="ECO:0000256" key="4">
    <source>
        <dbReference type="SAM" id="SignalP"/>
    </source>
</evidence>
<keyword evidence="7" id="KW-1185">Reference proteome</keyword>
<comment type="subcellular location">
    <subcellularLocation>
        <location evidence="1">Secreted</location>
    </subcellularLocation>
</comment>
<dbReference type="GO" id="GO:0032934">
    <property type="term" value="F:sterol binding"/>
    <property type="evidence" value="ECO:0007669"/>
    <property type="project" value="InterPro"/>
</dbReference>
<dbReference type="GO" id="GO:0005576">
    <property type="term" value="C:extracellular region"/>
    <property type="evidence" value="ECO:0007669"/>
    <property type="project" value="UniProtKB-SubCell"/>
</dbReference>
<evidence type="ECO:0000256" key="2">
    <source>
        <dbReference type="ARBA" id="ARBA00006370"/>
    </source>
</evidence>
<organism evidence="6 7">
    <name type="scientific">Folsomia candida</name>
    <name type="common">Springtail</name>
    <dbReference type="NCBI Taxonomy" id="158441"/>
    <lineage>
        <taxon>Eukaryota</taxon>
        <taxon>Metazoa</taxon>
        <taxon>Ecdysozoa</taxon>
        <taxon>Arthropoda</taxon>
        <taxon>Hexapoda</taxon>
        <taxon>Collembola</taxon>
        <taxon>Entomobryomorpha</taxon>
        <taxon>Isotomoidea</taxon>
        <taxon>Isotomidae</taxon>
        <taxon>Proisotominae</taxon>
        <taxon>Folsomia</taxon>
    </lineage>
</organism>
<dbReference type="Proteomes" id="UP000198287">
    <property type="component" value="Unassembled WGS sequence"/>
</dbReference>